<evidence type="ECO:0000256" key="1">
    <source>
        <dbReference type="ARBA" id="ARBA00006019"/>
    </source>
</evidence>
<feature type="domain" description="Cullin N-terminal" evidence="2">
    <location>
        <begin position="4"/>
        <end position="319"/>
    </location>
</feature>
<dbReference type="GO" id="GO:0006511">
    <property type="term" value="P:ubiquitin-dependent protein catabolic process"/>
    <property type="evidence" value="ECO:0007669"/>
    <property type="project" value="InterPro"/>
</dbReference>
<dbReference type="InterPro" id="IPR016159">
    <property type="entry name" value="Cullin_repeat-like_dom_sf"/>
</dbReference>
<dbReference type="AlphaFoldDB" id="A0A6D2JIJ9"/>
<evidence type="ECO:0000313" key="4">
    <source>
        <dbReference type="Proteomes" id="UP000467841"/>
    </source>
</evidence>
<comment type="similarity">
    <text evidence="1">Belongs to the cullin family.</text>
</comment>
<dbReference type="PANTHER" id="PTHR11932">
    <property type="entry name" value="CULLIN"/>
    <property type="match status" value="1"/>
</dbReference>
<dbReference type="Pfam" id="PF00888">
    <property type="entry name" value="Cullin"/>
    <property type="match status" value="1"/>
</dbReference>
<protein>
    <recommendedName>
        <fullName evidence="2">Cullin N-terminal domain-containing protein</fullName>
    </recommendedName>
</protein>
<dbReference type="SUPFAM" id="SSF74788">
    <property type="entry name" value="Cullin repeat-like"/>
    <property type="match status" value="1"/>
</dbReference>
<dbReference type="InterPro" id="IPR001373">
    <property type="entry name" value="Cullin_N"/>
</dbReference>
<proteinExistence type="inferred from homology"/>
<sequence>MIGSIFLDEPTHHYSCADIFQTVSMVWKDNESGETLVRLIQEECGPHIRASIKSLEGKYNDDDPSVFLTCLEEYRVDFLRKMEFLCSICGGNSQRVRGQTLGDILLMLLPSQLSLASELCGKVLSKILQMIRDQRSGKFVDMTQLKSLMEMFHGHYLHDSLFFGKPLLEGTAEFYTAEAVQVFEQSDLPQYLKHVKGRLREEKEKCQSLFCFGMFMDEVIAIVEREFLVVRASAIIEKGFVTLMDENRRADLGIMYRLFSEADLLGHLDEALRSYILDTGRKMLAQGSSSLADFMASVDQICFASFLEDPSLEKTADECFMELGLSWKDRFALFYGI</sequence>
<evidence type="ECO:0000259" key="2">
    <source>
        <dbReference type="Pfam" id="PF00888"/>
    </source>
</evidence>
<dbReference type="InterPro" id="IPR045093">
    <property type="entry name" value="Cullin"/>
</dbReference>
<gene>
    <name evidence="3" type="ORF">MERR_LOCUS23914</name>
</gene>
<comment type="caution">
    <text evidence="3">The sequence shown here is derived from an EMBL/GenBank/DDBJ whole genome shotgun (WGS) entry which is preliminary data.</text>
</comment>
<organism evidence="3 4">
    <name type="scientific">Microthlaspi erraticum</name>
    <dbReference type="NCBI Taxonomy" id="1685480"/>
    <lineage>
        <taxon>Eukaryota</taxon>
        <taxon>Viridiplantae</taxon>
        <taxon>Streptophyta</taxon>
        <taxon>Embryophyta</taxon>
        <taxon>Tracheophyta</taxon>
        <taxon>Spermatophyta</taxon>
        <taxon>Magnoliopsida</taxon>
        <taxon>eudicotyledons</taxon>
        <taxon>Gunneridae</taxon>
        <taxon>Pentapetalae</taxon>
        <taxon>rosids</taxon>
        <taxon>malvids</taxon>
        <taxon>Brassicales</taxon>
        <taxon>Brassicaceae</taxon>
        <taxon>Coluteocarpeae</taxon>
        <taxon>Microthlaspi</taxon>
    </lineage>
</organism>
<reference evidence="3" key="1">
    <citation type="submission" date="2020-01" db="EMBL/GenBank/DDBJ databases">
        <authorList>
            <person name="Mishra B."/>
        </authorList>
    </citation>
    <scope>NUCLEOTIDE SEQUENCE [LARGE SCALE GENOMIC DNA]</scope>
</reference>
<evidence type="ECO:0000313" key="3">
    <source>
        <dbReference type="EMBL" id="CAA7036679.1"/>
    </source>
</evidence>
<name>A0A6D2JIJ9_9BRAS</name>
<dbReference type="GO" id="GO:0031625">
    <property type="term" value="F:ubiquitin protein ligase binding"/>
    <property type="evidence" value="ECO:0007669"/>
    <property type="project" value="InterPro"/>
</dbReference>
<keyword evidence="4" id="KW-1185">Reference proteome</keyword>
<dbReference type="EMBL" id="CACVBM020001163">
    <property type="protein sequence ID" value="CAA7036679.1"/>
    <property type="molecule type" value="Genomic_DNA"/>
</dbReference>
<dbReference type="OrthoDB" id="1112791at2759"/>
<dbReference type="Gene3D" id="1.20.1310.10">
    <property type="entry name" value="Cullin Repeats"/>
    <property type="match status" value="2"/>
</dbReference>
<accession>A0A6D2JIJ9</accession>
<dbReference type="Proteomes" id="UP000467841">
    <property type="component" value="Unassembled WGS sequence"/>
</dbReference>